<protein>
    <submittedName>
        <fullName evidence="1">Uncharacterized protein</fullName>
    </submittedName>
</protein>
<organism evidence="1 2">
    <name type="scientific">Nephila pilipes</name>
    <name type="common">Giant wood spider</name>
    <name type="synonym">Nephila maculata</name>
    <dbReference type="NCBI Taxonomy" id="299642"/>
    <lineage>
        <taxon>Eukaryota</taxon>
        <taxon>Metazoa</taxon>
        <taxon>Ecdysozoa</taxon>
        <taxon>Arthropoda</taxon>
        <taxon>Chelicerata</taxon>
        <taxon>Arachnida</taxon>
        <taxon>Araneae</taxon>
        <taxon>Araneomorphae</taxon>
        <taxon>Entelegynae</taxon>
        <taxon>Araneoidea</taxon>
        <taxon>Nephilidae</taxon>
        <taxon>Nephila</taxon>
    </lineage>
</organism>
<dbReference type="AlphaFoldDB" id="A0A8X6MNL0"/>
<reference evidence="1" key="1">
    <citation type="submission" date="2020-08" db="EMBL/GenBank/DDBJ databases">
        <title>Multicomponent nature underlies the extraordinary mechanical properties of spider dragline silk.</title>
        <authorList>
            <person name="Kono N."/>
            <person name="Nakamura H."/>
            <person name="Mori M."/>
            <person name="Yoshida Y."/>
            <person name="Ohtoshi R."/>
            <person name="Malay A.D."/>
            <person name="Moran D.A.P."/>
            <person name="Tomita M."/>
            <person name="Numata K."/>
            <person name="Arakawa K."/>
        </authorList>
    </citation>
    <scope>NUCLEOTIDE SEQUENCE</scope>
</reference>
<dbReference type="Proteomes" id="UP000887013">
    <property type="component" value="Unassembled WGS sequence"/>
</dbReference>
<sequence length="127" mass="13674">MIRNGDVRHLVQNGHQLMETCTVQLMGDVVATQREPLQRELLLAETTSAANFTLQRELLAADLLRSGNHFCSGIISAAGTTRSGISAAEPEGLRVVARLSYTRAGFARNICSKNSRAANLGALVVRP</sequence>
<accession>A0A8X6MNL0</accession>
<evidence type="ECO:0000313" key="1">
    <source>
        <dbReference type="EMBL" id="GFS69799.1"/>
    </source>
</evidence>
<gene>
    <name evidence="1" type="ORF">NPIL_299151</name>
</gene>
<name>A0A8X6MNL0_NEPPI</name>
<evidence type="ECO:0000313" key="2">
    <source>
        <dbReference type="Proteomes" id="UP000887013"/>
    </source>
</evidence>
<proteinExistence type="predicted"/>
<keyword evidence="2" id="KW-1185">Reference proteome</keyword>
<dbReference type="EMBL" id="BMAW01000574">
    <property type="protein sequence ID" value="GFS69799.1"/>
    <property type="molecule type" value="Genomic_DNA"/>
</dbReference>
<comment type="caution">
    <text evidence="1">The sequence shown here is derived from an EMBL/GenBank/DDBJ whole genome shotgun (WGS) entry which is preliminary data.</text>
</comment>